<feature type="binding site" evidence="3">
    <location>
        <position position="306"/>
    </location>
    <ligand>
        <name>dimethylallyl diphosphate</name>
        <dbReference type="ChEBI" id="CHEBI:57623"/>
    </ligand>
</feature>
<dbReference type="NCBIfam" id="TIGR03429">
    <property type="entry name" value="arom_pren_DMATS"/>
    <property type="match status" value="1"/>
</dbReference>
<dbReference type="Proteomes" id="UP000664132">
    <property type="component" value="Unassembled WGS sequence"/>
</dbReference>
<feature type="binding site" evidence="3">
    <location>
        <position position="450"/>
    </location>
    <ligand>
        <name>dimethylallyl diphosphate</name>
        <dbReference type="ChEBI" id="CHEBI:57623"/>
    </ligand>
</feature>
<comment type="caution">
    <text evidence="4">The sequence shown here is derived from an EMBL/GenBank/DDBJ whole genome shotgun (WGS) entry which is preliminary data.</text>
</comment>
<dbReference type="InterPro" id="IPR012148">
    <property type="entry name" value="ABBA_DMATS-like"/>
</dbReference>
<evidence type="ECO:0000256" key="1">
    <source>
        <dbReference type="ARBA" id="ARBA00010209"/>
    </source>
</evidence>
<dbReference type="InterPro" id="IPR033964">
    <property type="entry name" value="ABBA"/>
</dbReference>
<dbReference type="PANTHER" id="PTHR40627:SF3">
    <property type="entry name" value="PRENYLTRANSFERASE ASQH2-RELATED"/>
    <property type="match status" value="1"/>
</dbReference>
<dbReference type="OrthoDB" id="3354387at2759"/>
<evidence type="ECO:0000313" key="4">
    <source>
        <dbReference type="EMBL" id="KAG4412846.1"/>
    </source>
</evidence>
<dbReference type="GO" id="GO:0009820">
    <property type="term" value="P:alkaloid metabolic process"/>
    <property type="evidence" value="ECO:0007669"/>
    <property type="project" value="InterPro"/>
</dbReference>
<dbReference type="CDD" id="cd13929">
    <property type="entry name" value="PT-DMATS_CymD"/>
    <property type="match status" value="1"/>
</dbReference>
<evidence type="ECO:0000313" key="5">
    <source>
        <dbReference type="Proteomes" id="UP000664132"/>
    </source>
</evidence>
<dbReference type="EMBL" id="JAFJYH010000349">
    <property type="protein sequence ID" value="KAG4412846.1"/>
    <property type="molecule type" value="Genomic_DNA"/>
</dbReference>
<comment type="similarity">
    <text evidence="1">Belongs to the tryptophan dimethylallyltransferase family.</text>
</comment>
<name>A0A8H7T4I4_9HELO</name>
<protein>
    <recommendedName>
        <fullName evidence="6">Aromatic prenyltransferase</fullName>
    </recommendedName>
</protein>
<feature type="binding site" evidence="3">
    <location>
        <position position="236"/>
    </location>
    <ligand>
        <name>dimethylallyl diphosphate</name>
        <dbReference type="ChEBI" id="CHEBI:57623"/>
    </ligand>
</feature>
<dbReference type="InterPro" id="IPR017795">
    <property type="entry name" value="ABBA_NscD-like"/>
</dbReference>
<feature type="binding site" evidence="3">
    <location>
        <position position="152"/>
    </location>
    <ligand>
        <name>dimethylallyl diphosphate</name>
        <dbReference type="ChEBI" id="CHEBI:57623"/>
    </ligand>
</feature>
<reference evidence="4" key="1">
    <citation type="submission" date="2021-02" db="EMBL/GenBank/DDBJ databases">
        <title>Genome sequence Cadophora malorum strain M34.</title>
        <authorList>
            <person name="Stefanovic E."/>
            <person name="Vu D."/>
            <person name="Scully C."/>
            <person name="Dijksterhuis J."/>
            <person name="Roader J."/>
            <person name="Houbraken J."/>
        </authorList>
    </citation>
    <scope>NUCLEOTIDE SEQUENCE</scope>
    <source>
        <strain evidence="4">M34</strain>
    </source>
</reference>
<dbReference type="Pfam" id="PF11991">
    <property type="entry name" value="Trp_DMAT"/>
    <property type="match status" value="1"/>
</dbReference>
<keyword evidence="2" id="KW-0808">Transferase</keyword>
<evidence type="ECO:0008006" key="6">
    <source>
        <dbReference type="Google" id="ProtNLM"/>
    </source>
</evidence>
<feature type="binding site" evidence="3">
    <location>
        <position position="446"/>
    </location>
    <ligand>
        <name>dimethylallyl diphosphate</name>
        <dbReference type="ChEBI" id="CHEBI:57623"/>
    </ligand>
</feature>
<gene>
    <name evidence="4" type="ORF">IFR04_014007</name>
</gene>
<dbReference type="PANTHER" id="PTHR40627">
    <property type="entry name" value="INDOLE PRENYLTRANSFERASE TDIB-RELATED"/>
    <property type="match status" value="1"/>
</dbReference>
<accession>A0A8H7T4I4</accession>
<feature type="binding site" evidence="3">
    <location>
        <position position="308"/>
    </location>
    <ligand>
        <name>dimethylallyl diphosphate</name>
        <dbReference type="ChEBI" id="CHEBI:57623"/>
    </ligand>
</feature>
<evidence type="ECO:0000256" key="2">
    <source>
        <dbReference type="ARBA" id="ARBA00022679"/>
    </source>
</evidence>
<dbReference type="GO" id="GO:0016765">
    <property type="term" value="F:transferase activity, transferring alkyl or aryl (other than methyl) groups"/>
    <property type="evidence" value="ECO:0007669"/>
    <property type="project" value="InterPro"/>
</dbReference>
<feature type="binding site" evidence="3">
    <location>
        <position position="304"/>
    </location>
    <ligand>
        <name>dimethylallyl diphosphate</name>
        <dbReference type="ChEBI" id="CHEBI:57623"/>
    </ligand>
</feature>
<organism evidence="4 5">
    <name type="scientific">Cadophora malorum</name>
    <dbReference type="NCBI Taxonomy" id="108018"/>
    <lineage>
        <taxon>Eukaryota</taxon>
        <taxon>Fungi</taxon>
        <taxon>Dikarya</taxon>
        <taxon>Ascomycota</taxon>
        <taxon>Pezizomycotina</taxon>
        <taxon>Leotiomycetes</taxon>
        <taxon>Helotiales</taxon>
        <taxon>Ploettnerulaceae</taxon>
        <taxon>Cadophora</taxon>
    </lineage>
</organism>
<keyword evidence="5" id="KW-1185">Reference proteome</keyword>
<dbReference type="SFLD" id="SFLDG01162">
    <property type="entry name" value="I"/>
    <property type="match status" value="1"/>
</dbReference>
<dbReference type="SFLD" id="SFLDS00036">
    <property type="entry name" value="Aromatic_Prenyltransferase"/>
    <property type="match status" value="1"/>
</dbReference>
<dbReference type="PIRSF" id="PIRSF000509">
    <property type="entry name" value="Trp_DMAT"/>
    <property type="match status" value="1"/>
</dbReference>
<feature type="binding site" evidence="3">
    <location>
        <position position="382"/>
    </location>
    <ligand>
        <name>dimethylallyl diphosphate</name>
        <dbReference type="ChEBI" id="CHEBI:57623"/>
    </ligand>
</feature>
<feature type="binding site" evidence="3">
    <location>
        <position position="238"/>
    </location>
    <ligand>
        <name>dimethylallyl diphosphate</name>
        <dbReference type="ChEBI" id="CHEBI:57623"/>
    </ligand>
</feature>
<dbReference type="AlphaFoldDB" id="A0A8H7T4I4"/>
<proteinExistence type="inferred from homology"/>
<sequence length="459" mass="51601">MSLAIRSRSVKIWLGACAHTLATIELPLMYGQNYITTVGARTQTTNMPAPCTRETMEPWKVLSRSLTFQSPDQKSWWNSLGPVAGASMSQTGYSIDAQYKNLLLIYSTLIPSLGPYYSRNQSSRTWNDCMANPDGPLDVSVNYQENSKCAFRMTMEPVGIHAGTERDPINELAAKQLLQNLDRIQAGTDLSWFDHFEQIVVMNSDARRNRDTIQSIGCKSQHVVGVDFQDGPFTVKAYVSPLLSSVMTGISFLEVMFGSLRSLTEKMNLRLDLKPVEDYLTGKDGVLGEKTYVSFDCKCPTESRIKIYSALWVTSLEEVRDLWTLGGRLTGSMIEEGFAIVEKAWHLLLPRRLPNGEERSRITVNFNWELSPKDGSIAPKLYFLVDEDFDEHVSKAVVSLFRDLGWTKNADTHLSLEKEAYSIREFEGQSNVYIWLAIAYSAEGPYITVYSNPLAGVKV</sequence>
<evidence type="ECO:0000256" key="3">
    <source>
        <dbReference type="PIRSR" id="PIRSR000509-1"/>
    </source>
</evidence>